<dbReference type="SUPFAM" id="SSF50978">
    <property type="entry name" value="WD40 repeat-like"/>
    <property type="match status" value="1"/>
</dbReference>
<dbReference type="AlphaFoldDB" id="A0AAV2RHQ9"/>
<dbReference type="EMBL" id="CAXKWB010022527">
    <property type="protein sequence ID" value="CAL4124405.1"/>
    <property type="molecule type" value="Genomic_DNA"/>
</dbReference>
<dbReference type="InterPro" id="IPR036322">
    <property type="entry name" value="WD40_repeat_dom_sf"/>
</dbReference>
<reference evidence="1 2" key="1">
    <citation type="submission" date="2024-05" db="EMBL/GenBank/DDBJ databases">
        <authorList>
            <person name="Wallberg A."/>
        </authorList>
    </citation>
    <scope>NUCLEOTIDE SEQUENCE [LARGE SCALE GENOMIC DNA]</scope>
</reference>
<proteinExistence type="predicted"/>
<gene>
    <name evidence="1" type="ORF">MNOR_LOCUS24481</name>
</gene>
<accession>A0AAV2RHQ9</accession>
<dbReference type="Proteomes" id="UP001497623">
    <property type="component" value="Unassembled WGS sequence"/>
</dbReference>
<comment type="caution">
    <text evidence="1">The sequence shown here is derived from an EMBL/GenBank/DDBJ whole genome shotgun (WGS) entry which is preliminary data.</text>
</comment>
<sequence>MQQEGQVRFLKDKRNSPTCCSFHPKDRYLFVCGGSEGEVVLRSALLGDVLRTVTLATLSLTRAINALTFTHDGAKVLATAASRRASIVDVERGETVLAYDNCTNPNLGRQPLVMHPDLPYLAACATVNGRGITLLDLRMPLPLDFIYDLHEGSISELCFLDGSWPWGAGKAVLMSASESGQAKVSSMDGRPVAAFTTQPPITALTASPEPYNKGWKSVVMASTGEGLVCWGAGEQPWKWIGSEVIHEGGRRPSVTRMKYTYSGGLLYTATQGVISRYRRYPEHHQFVGQVFAHSAPVLDLDISPYDEC</sequence>
<protein>
    <submittedName>
        <fullName evidence="1">Uncharacterized protein</fullName>
    </submittedName>
</protein>
<evidence type="ECO:0000313" key="1">
    <source>
        <dbReference type="EMBL" id="CAL4124405.1"/>
    </source>
</evidence>
<feature type="non-terminal residue" evidence="1">
    <location>
        <position position="308"/>
    </location>
</feature>
<dbReference type="Gene3D" id="2.130.10.10">
    <property type="entry name" value="YVTN repeat-like/Quinoprotein amine dehydrogenase"/>
    <property type="match status" value="1"/>
</dbReference>
<dbReference type="InterPro" id="IPR015943">
    <property type="entry name" value="WD40/YVTN_repeat-like_dom_sf"/>
</dbReference>
<keyword evidence="2" id="KW-1185">Reference proteome</keyword>
<evidence type="ECO:0000313" key="2">
    <source>
        <dbReference type="Proteomes" id="UP001497623"/>
    </source>
</evidence>
<organism evidence="1 2">
    <name type="scientific">Meganyctiphanes norvegica</name>
    <name type="common">Northern krill</name>
    <name type="synonym">Thysanopoda norvegica</name>
    <dbReference type="NCBI Taxonomy" id="48144"/>
    <lineage>
        <taxon>Eukaryota</taxon>
        <taxon>Metazoa</taxon>
        <taxon>Ecdysozoa</taxon>
        <taxon>Arthropoda</taxon>
        <taxon>Crustacea</taxon>
        <taxon>Multicrustacea</taxon>
        <taxon>Malacostraca</taxon>
        <taxon>Eumalacostraca</taxon>
        <taxon>Eucarida</taxon>
        <taxon>Euphausiacea</taxon>
        <taxon>Euphausiidae</taxon>
        <taxon>Meganyctiphanes</taxon>
    </lineage>
</organism>
<name>A0AAV2RHQ9_MEGNR</name>